<comment type="caution">
    <text evidence="2">The sequence shown here is derived from an EMBL/GenBank/DDBJ whole genome shotgun (WGS) entry which is preliminary data.</text>
</comment>
<evidence type="ECO:0000313" key="2">
    <source>
        <dbReference type="EMBL" id="TID23778.1"/>
    </source>
</evidence>
<accession>A0A4Z1P7P1</accession>
<evidence type="ECO:0000256" key="1">
    <source>
        <dbReference type="SAM" id="MobiDB-lite"/>
    </source>
</evidence>
<dbReference type="AlphaFoldDB" id="A0A4Z1P7P1"/>
<name>A0A4Z1P7P1_9PEZI</name>
<evidence type="ECO:0000313" key="3">
    <source>
        <dbReference type="Proteomes" id="UP000298493"/>
    </source>
</evidence>
<gene>
    <name evidence="2" type="ORF">E6O75_ATG03414</name>
</gene>
<dbReference type="EMBL" id="SNSC02000006">
    <property type="protein sequence ID" value="TID23778.1"/>
    <property type="molecule type" value="Genomic_DNA"/>
</dbReference>
<feature type="region of interest" description="Disordered" evidence="1">
    <location>
        <begin position="71"/>
        <end position="131"/>
    </location>
</feature>
<dbReference type="Proteomes" id="UP000298493">
    <property type="component" value="Unassembled WGS sequence"/>
</dbReference>
<feature type="compositionally biased region" description="Basic and acidic residues" evidence="1">
    <location>
        <begin position="81"/>
        <end position="92"/>
    </location>
</feature>
<protein>
    <submittedName>
        <fullName evidence="2">Uncharacterized protein</fullName>
    </submittedName>
</protein>
<proteinExistence type="predicted"/>
<organism evidence="2 3">
    <name type="scientific">Venturia nashicola</name>
    <dbReference type="NCBI Taxonomy" id="86259"/>
    <lineage>
        <taxon>Eukaryota</taxon>
        <taxon>Fungi</taxon>
        <taxon>Dikarya</taxon>
        <taxon>Ascomycota</taxon>
        <taxon>Pezizomycotina</taxon>
        <taxon>Dothideomycetes</taxon>
        <taxon>Pleosporomycetidae</taxon>
        <taxon>Venturiales</taxon>
        <taxon>Venturiaceae</taxon>
        <taxon>Venturia</taxon>
    </lineage>
</organism>
<feature type="compositionally biased region" description="Polar residues" evidence="1">
    <location>
        <begin position="106"/>
        <end position="131"/>
    </location>
</feature>
<keyword evidence="3" id="KW-1185">Reference proteome</keyword>
<reference evidence="2 3" key="1">
    <citation type="submission" date="2019-04" db="EMBL/GenBank/DDBJ databases">
        <title>High contiguity whole genome sequence and gene annotation resource for two Venturia nashicola isolates.</title>
        <authorList>
            <person name="Prokchorchik M."/>
            <person name="Won K."/>
            <person name="Lee Y."/>
            <person name="Choi E.D."/>
            <person name="Segonzac C."/>
            <person name="Sohn K.H."/>
        </authorList>
    </citation>
    <scope>NUCLEOTIDE SEQUENCE [LARGE SCALE GENOMIC DNA]</scope>
    <source>
        <strain evidence="2 3">PRI2</strain>
    </source>
</reference>
<sequence length="131" mass="14261">MTSNSSLESVDDMVANPHVLKQLDAIERMPARKYPEQEKLRSSRHFHSNLAISYREECKGDGALAMPEKDFAAQPTSFPTRIDKDDSQDAQRNDSNGAKGEASLDRISNITSDPDATSLPSGVSVNGAPNL</sequence>